<comment type="caution">
    <text evidence="2">The sequence shown here is derived from an EMBL/GenBank/DDBJ whole genome shotgun (WGS) entry which is preliminary data.</text>
</comment>
<evidence type="ECO:0000313" key="2">
    <source>
        <dbReference type="EMBL" id="KAG2566077.1"/>
    </source>
</evidence>
<accession>A0A8T0PUH6</accession>
<gene>
    <name evidence="2" type="ORF">PVAP13_7NG174700</name>
</gene>
<dbReference type="Proteomes" id="UP000823388">
    <property type="component" value="Chromosome 7N"/>
</dbReference>
<proteinExistence type="predicted"/>
<protein>
    <submittedName>
        <fullName evidence="2">Uncharacterized protein</fullName>
    </submittedName>
</protein>
<reference evidence="2" key="1">
    <citation type="submission" date="2020-05" db="EMBL/GenBank/DDBJ databases">
        <title>WGS assembly of Panicum virgatum.</title>
        <authorList>
            <person name="Lovell J.T."/>
            <person name="Jenkins J."/>
            <person name="Shu S."/>
            <person name="Juenger T.E."/>
            <person name="Schmutz J."/>
        </authorList>
    </citation>
    <scope>NUCLEOTIDE SEQUENCE</scope>
    <source>
        <strain evidence="2">AP13</strain>
    </source>
</reference>
<evidence type="ECO:0000313" key="3">
    <source>
        <dbReference type="Proteomes" id="UP000823388"/>
    </source>
</evidence>
<name>A0A8T0PUH6_PANVG</name>
<sequence length="31" mass="3179">MTIEIADPSSPFSAAAPSPATSRTSCLLLSR</sequence>
<feature type="region of interest" description="Disordered" evidence="1">
    <location>
        <begin position="1"/>
        <end position="31"/>
    </location>
</feature>
<dbReference type="EMBL" id="CM029050">
    <property type="protein sequence ID" value="KAG2566077.1"/>
    <property type="molecule type" value="Genomic_DNA"/>
</dbReference>
<organism evidence="2 3">
    <name type="scientific">Panicum virgatum</name>
    <name type="common">Blackwell switchgrass</name>
    <dbReference type="NCBI Taxonomy" id="38727"/>
    <lineage>
        <taxon>Eukaryota</taxon>
        <taxon>Viridiplantae</taxon>
        <taxon>Streptophyta</taxon>
        <taxon>Embryophyta</taxon>
        <taxon>Tracheophyta</taxon>
        <taxon>Spermatophyta</taxon>
        <taxon>Magnoliopsida</taxon>
        <taxon>Liliopsida</taxon>
        <taxon>Poales</taxon>
        <taxon>Poaceae</taxon>
        <taxon>PACMAD clade</taxon>
        <taxon>Panicoideae</taxon>
        <taxon>Panicodae</taxon>
        <taxon>Paniceae</taxon>
        <taxon>Panicinae</taxon>
        <taxon>Panicum</taxon>
        <taxon>Panicum sect. Hiantes</taxon>
    </lineage>
</organism>
<evidence type="ECO:0000256" key="1">
    <source>
        <dbReference type="SAM" id="MobiDB-lite"/>
    </source>
</evidence>
<keyword evidence="3" id="KW-1185">Reference proteome</keyword>
<feature type="compositionally biased region" description="Polar residues" evidence="1">
    <location>
        <begin position="21"/>
        <end position="31"/>
    </location>
</feature>
<feature type="compositionally biased region" description="Low complexity" evidence="1">
    <location>
        <begin position="8"/>
        <end position="20"/>
    </location>
</feature>
<dbReference type="AlphaFoldDB" id="A0A8T0PUH6"/>